<reference evidence="5 6" key="1">
    <citation type="journal article" date="2016" name="Nat. Commun.">
        <title>Thousands of microbial genomes shed light on interconnected biogeochemical processes in an aquifer system.</title>
        <authorList>
            <person name="Anantharaman K."/>
            <person name="Brown C.T."/>
            <person name="Hug L.A."/>
            <person name="Sharon I."/>
            <person name="Castelle C.J."/>
            <person name="Probst A.J."/>
            <person name="Thomas B.C."/>
            <person name="Singh A."/>
            <person name="Wilkins M.J."/>
            <person name="Karaoz U."/>
            <person name="Brodie E.L."/>
            <person name="Williams K.H."/>
            <person name="Hubbard S.S."/>
            <person name="Banfield J.F."/>
        </authorList>
    </citation>
    <scope>NUCLEOTIDE SEQUENCE [LARGE SCALE GENOMIC DNA]</scope>
</reference>
<dbReference type="PRINTS" id="PR00778">
    <property type="entry name" value="HTHARSR"/>
</dbReference>
<dbReference type="Proteomes" id="UP000176988">
    <property type="component" value="Unassembled WGS sequence"/>
</dbReference>
<proteinExistence type="predicted"/>
<dbReference type="GO" id="GO:0003700">
    <property type="term" value="F:DNA-binding transcription factor activity"/>
    <property type="evidence" value="ECO:0007669"/>
    <property type="project" value="InterPro"/>
</dbReference>
<dbReference type="InterPro" id="IPR000835">
    <property type="entry name" value="HTH_MarR-typ"/>
</dbReference>
<dbReference type="AlphaFoldDB" id="A0A1F7WCA9"/>
<dbReference type="GO" id="GO:0003677">
    <property type="term" value="F:DNA binding"/>
    <property type="evidence" value="ECO:0007669"/>
    <property type="project" value="UniProtKB-KW"/>
</dbReference>
<accession>A0A1F7WCA9</accession>
<dbReference type="Pfam" id="PF01047">
    <property type="entry name" value="MarR"/>
    <property type="match status" value="1"/>
</dbReference>
<protein>
    <recommendedName>
        <fullName evidence="4">HTH arsR-type domain-containing protein</fullName>
    </recommendedName>
</protein>
<dbReference type="InterPro" id="IPR051011">
    <property type="entry name" value="Metal_resp_trans_reg"/>
</dbReference>
<dbReference type="Gene3D" id="1.10.10.10">
    <property type="entry name" value="Winged helix-like DNA-binding domain superfamily/Winged helix DNA-binding domain"/>
    <property type="match status" value="1"/>
</dbReference>
<keyword evidence="1" id="KW-0805">Transcription regulation</keyword>
<evidence type="ECO:0000313" key="5">
    <source>
        <dbReference type="EMBL" id="OGM00443.1"/>
    </source>
</evidence>
<dbReference type="InterPro" id="IPR011991">
    <property type="entry name" value="ArsR-like_HTH"/>
</dbReference>
<dbReference type="PANTHER" id="PTHR43132">
    <property type="entry name" value="ARSENICAL RESISTANCE OPERON REPRESSOR ARSR-RELATED"/>
    <property type="match status" value="1"/>
</dbReference>
<name>A0A1F7WCA9_9BACT</name>
<dbReference type="InterPro" id="IPR001845">
    <property type="entry name" value="HTH_ArsR_DNA-bd_dom"/>
</dbReference>
<evidence type="ECO:0000313" key="6">
    <source>
        <dbReference type="Proteomes" id="UP000176988"/>
    </source>
</evidence>
<evidence type="ECO:0000256" key="1">
    <source>
        <dbReference type="ARBA" id="ARBA00023015"/>
    </source>
</evidence>
<evidence type="ECO:0000259" key="4">
    <source>
        <dbReference type="PROSITE" id="PS50987"/>
    </source>
</evidence>
<dbReference type="CDD" id="cd00090">
    <property type="entry name" value="HTH_ARSR"/>
    <property type="match status" value="1"/>
</dbReference>
<dbReference type="NCBIfam" id="NF033788">
    <property type="entry name" value="HTH_metalloreg"/>
    <property type="match status" value="1"/>
</dbReference>
<sequence length="113" mass="13113">MLNMNTRTIIQQEVKSPNETDRRLVAVFKALGDMTRFRIFRLLIDQPRISISEIAKLSHVSSPLASQHIKILVHAQLLEKQRTGKKIYSRLDRTNPVVRELVRSIKKNIKTEP</sequence>
<keyword evidence="3" id="KW-0804">Transcription</keyword>
<dbReference type="EMBL" id="MGFG01000032">
    <property type="protein sequence ID" value="OGM00443.1"/>
    <property type="molecule type" value="Genomic_DNA"/>
</dbReference>
<evidence type="ECO:0000256" key="3">
    <source>
        <dbReference type="ARBA" id="ARBA00023163"/>
    </source>
</evidence>
<dbReference type="PANTHER" id="PTHR43132:SF6">
    <property type="entry name" value="HTH-TYPE TRANSCRIPTIONAL REPRESSOR CZRA"/>
    <property type="match status" value="1"/>
</dbReference>
<dbReference type="SMART" id="SM00418">
    <property type="entry name" value="HTH_ARSR"/>
    <property type="match status" value="1"/>
</dbReference>
<comment type="caution">
    <text evidence="5">The sequence shown here is derived from an EMBL/GenBank/DDBJ whole genome shotgun (WGS) entry which is preliminary data.</text>
</comment>
<dbReference type="InterPro" id="IPR036388">
    <property type="entry name" value="WH-like_DNA-bd_sf"/>
</dbReference>
<evidence type="ECO:0000256" key="2">
    <source>
        <dbReference type="ARBA" id="ARBA00023125"/>
    </source>
</evidence>
<keyword evidence="2" id="KW-0238">DNA-binding</keyword>
<organism evidence="5 6">
    <name type="scientific">Candidatus Uhrbacteria bacterium RIFOXYC2_FULL_47_19</name>
    <dbReference type="NCBI Taxonomy" id="1802424"/>
    <lineage>
        <taxon>Bacteria</taxon>
        <taxon>Candidatus Uhriibacteriota</taxon>
    </lineage>
</organism>
<gene>
    <name evidence="5" type="ORF">A2480_04290</name>
</gene>
<dbReference type="PROSITE" id="PS50987">
    <property type="entry name" value="HTH_ARSR_2"/>
    <property type="match status" value="1"/>
</dbReference>
<feature type="domain" description="HTH arsR-type" evidence="4">
    <location>
        <begin position="16"/>
        <end position="113"/>
    </location>
</feature>
<dbReference type="STRING" id="1802424.A2480_04290"/>
<dbReference type="SUPFAM" id="SSF46785">
    <property type="entry name" value="Winged helix' DNA-binding domain"/>
    <property type="match status" value="1"/>
</dbReference>
<dbReference type="InterPro" id="IPR036390">
    <property type="entry name" value="WH_DNA-bd_sf"/>
</dbReference>